<evidence type="ECO:0000313" key="2">
    <source>
        <dbReference type="Proteomes" id="UP001165064"/>
    </source>
</evidence>
<comment type="caution">
    <text evidence="1">The sequence shown here is derived from an EMBL/GenBank/DDBJ whole genome shotgun (WGS) entry which is preliminary data.</text>
</comment>
<gene>
    <name evidence="1" type="ORF">Amon02_001283400</name>
</gene>
<evidence type="ECO:0000313" key="1">
    <source>
        <dbReference type="EMBL" id="GMF07285.1"/>
    </source>
</evidence>
<name>A0ACB5UB69_AMBMO</name>
<organism evidence="1 2">
    <name type="scientific">Ambrosiozyma monospora</name>
    <name type="common">Yeast</name>
    <name type="synonym">Endomycopsis monosporus</name>
    <dbReference type="NCBI Taxonomy" id="43982"/>
    <lineage>
        <taxon>Eukaryota</taxon>
        <taxon>Fungi</taxon>
        <taxon>Dikarya</taxon>
        <taxon>Ascomycota</taxon>
        <taxon>Saccharomycotina</taxon>
        <taxon>Pichiomycetes</taxon>
        <taxon>Pichiales</taxon>
        <taxon>Pichiaceae</taxon>
        <taxon>Ambrosiozyma</taxon>
    </lineage>
</organism>
<dbReference type="Proteomes" id="UP001165064">
    <property type="component" value="Unassembled WGS sequence"/>
</dbReference>
<proteinExistence type="predicted"/>
<sequence length="246" mass="28061">MGCRSTPVHREHDFTQIQRSILALIWHGSLRCVSRIQSCSTLTVYSTTKKHSSIVDYKSRASLSSAQQTSNSESQFNMVDPSFRQRRPSMNTNNTTADREKDRDMARERDMIPQGPPIHISRTLPPTPITANFSTTTAPPTTDDPTMATSNNIDSIIAGDNTARRIIVDTSKRPKIPEFESMRTRSTTPITIRMSSVIVVELEALMEWVLEEVAIPTYLVREIQVQQWNWLISYIHLVKRTLRLIF</sequence>
<accession>A0ACB5UB69</accession>
<dbReference type="EMBL" id="BSXS01016094">
    <property type="protein sequence ID" value="GMF07285.1"/>
    <property type="molecule type" value="Genomic_DNA"/>
</dbReference>
<reference evidence="1" key="1">
    <citation type="submission" date="2023-04" db="EMBL/GenBank/DDBJ databases">
        <title>Ambrosiozyma monospora NBRC 10751.</title>
        <authorList>
            <person name="Ichikawa N."/>
            <person name="Sato H."/>
            <person name="Tonouchi N."/>
        </authorList>
    </citation>
    <scope>NUCLEOTIDE SEQUENCE</scope>
    <source>
        <strain evidence="1">NBRC 10751</strain>
    </source>
</reference>
<protein>
    <submittedName>
        <fullName evidence="1">Unnamed protein product</fullName>
    </submittedName>
</protein>
<keyword evidence="2" id="KW-1185">Reference proteome</keyword>